<gene>
    <name evidence="17" type="ORF">SAMN04488500_106176</name>
</gene>
<comment type="pathway">
    <text evidence="2 15">Cofactor biosynthesis; FAD biosynthesis; FAD from FMN: step 1/1.</text>
</comment>
<name>A0A1W2AWT1_9FIRM</name>
<keyword evidence="12" id="KW-0511">Multifunctional enzyme</keyword>
<dbReference type="Gene3D" id="2.40.30.30">
    <property type="entry name" value="Riboflavin kinase-like"/>
    <property type="match status" value="1"/>
</dbReference>
<evidence type="ECO:0000256" key="6">
    <source>
        <dbReference type="ARBA" id="ARBA00022679"/>
    </source>
</evidence>
<dbReference type="Gene3D" id="3.40.50.620">
    <property type="entry name" value="HUPs"/>
    <property type="match status" value="1"/>
</dbReference>
<comment type="catalytic activity">
    <reaction evidence="14 15">
        <text>FMN + ATP + H(+) = FAD + diphosphate</text>
        <dbReference type="Rhea" id="RHEA:17237"/>
        <dbReference type="ChEBI" id="CHEBI:15378"/>
        <dbReference type="ChEBI" id="CHEBI:30616"/>
        <dbReference type="ChEBI" id="CHEBI:33019"/>
        <dbReference type="ChEBI" id="CHEBI:57692"/>
        <dbReference type="ChEBI" id="CHEBI:58210"/>
        <dbReference type="EC" id="2.7.7.2"/>
    </reaction>
</comment>
<comment type="function">
    <text evidence="1">Catalyzes the phosphorylation of riboflavin to FMN followed by the adenylation of FMN to FAD.</text>
</comment>
<dbReference type="InterPro" id="IPR023468">
    <property type="entry name" value="Riboflavin_kinase"/>
</dbReference>
<dbReference type="OrthoDB" id="9803667at2"/>
<sequence length="308" mass="34111">MKVFTQIENVRQYPPVYMALGTFDGIHIGHQAIIKRTAQQARSKNCSSAVFTFSNHPLNVIDADRCPPLIITNQEKVDLIAELGVDMLFNVPFTTELLRLTPEKFLQKIVNNINLRHVVVGANFTYGYRGAGTPALLTTAGSKHGFTVDVVNMVDVEGVIVSSTTIRQLVADGAVKPAADLLGRPATITGKIIEGDQRGRKLGFPTANLAIPQGLLVPADGVYAVYVHNETGEKLSGVANIGNNPTFTRQTRRIEVHILDFDRFIYGQRLKIEFIDRIRGEIAFTSIEQLKQQMKADIEFARKNYFVS</sequence>
<keyword evidence="10 15" id="KW-0274">FAD</keyword>
<evidence type="ECO:0000256" key="7">
    <source>
        <dbReference type="ARBA" id="ARBA00022695"/>
    </source>
</evidence>
<dbReference type="EC" id="2.7.7.2" evidence="15"/>
<comment type="catalytic activity">
    <reaction evidence="13 15">
        <text>riboflavin + ATP = FMN + ADP + H(+)</text>
        <dbReference type="Rhea" id="RHEA:14357"/>
        <dbReference type="ChEBI" id="CHEBI:15378"/>
        <dbReference type="ChEBI" id="CHEBI:30616"/>
        <dbReference type="ChEBI" id="CHEBI:57986"/>
        <dbReference type="ChEBI" id="CHEBI:58210"/>
        <dbReference type="ChEBI" id="CHEBI:456216"/>
        <dbReference type="EC" id="2.7.1.26"/>
    </reaction>
</comment>
<dbReference type="UniPathway" id="UPA00277">
    <property type="reaction ID" value="UER00407"/>
</dbReference>
<reference evidence="17 18" key="1">
    <citation type="submission" date="2017-04" db="EMBL/GenBank/DDBJ databases">
        <authorList>
            <person name="Afonso C.L."/>
            <person name="Miller P.J."/>
            <person name="Scott M.A."/>
            <person name="Spackman E."/>
            <person name="Goraichik I."/>
            <person name="Dimitrov K.M."/>
            <person name="Suarez D.L."/>
            <person name="Swayne D.E."/>
        </authorList>
    </citation>
    <scope>NUCLEOTIDE SEQUENCE [LARGE SCALE GENOMIC DNA]</scope>
    <source>
        <strain evidence="17 18">DSM 5090</strain>
    </source>
</reference>
<dbReference type="EMBL" id="FWXI01000006">
    <property type="protein sequence ID" value="SMC65207.1"/>
    <property type="molecule type" value="Genomic_DNA"/>
</dbReference>
<dbReference type="Pfam" id="PF06574">
    <property type="entry name" value="FAD_syn"/>
    <property type="match status" value="1"/>
</dbReference>
<dbReference type="PANTHER" id="PTHR22749:SF6">
    <property type="entry name" value="RIBOFLAVIN KINASE"/>
    <property type="match status" value="1"/>
</dbReference>
<evidence type="ECO:0000313" key="18">
    <source>
        <dbReference type="Proteomes" id="UP000192738"/>
    </source>
</evidence>
<feature type="domain" description="Riboflavin kinase" evidence="16">
    <location>
        <begin position="181"/>
        <end position="306"/>
    </location>
</feature>
<protein>
    <recommendedName>
        <fullName evidence="15">Riboflavin biosynthesis protein</fullName>
    </recommendedName>
    <domain>
        <recommendedName>
            <fullName evidence="15">Riboflavin kinase</fullName>
            <ecNumber evidence="15">2.7.1.26</ecNumber>
        </recommendedName>
        <alternativeName>
            <fullName evidence="15">Flavokinase</fullName>
        </alternativeName>
    </domain>
    <domain>
        <recommendedName>
            <fullName evidence="15">FMN adenylyltransferase</fullName>
            <ecNumber evidence="15">2.7.7.2</ecNumber>
        </recommendedName>
        <alternativeName>
            <fullName evidence="15">FAD pyrophosphorylase</fullName>
        </alternativeName>
        <alternativeName>
            <fullName evidence="15">FAD synthase</fullName>
        </alternativeName>
    </domain>
</protein>
<keyword evidence="18" id="KW-1185">Reference proteome</keyword>
<dbReference type="Proteomes" id="UP000192738">
    <property type="component" value="Unassembled WGS sequence"/>
</dbReference>
<evidence type="ECO:0000256" key="14">
    <source>
        <dbReference type="ARBA" id="ARBA00049494"/>
    </source>
</evidence>
<dbReference type="GO" id="GO:0009398">
    <property type="term" value="P:FMN biosynthetic process"/>
    <property type="evidence" value="ECO:0007669"/>
    <property type="project" value="UniProtKB-UniRule"/>
</dbReference>
<evidence type="ECO:0000256" key="15">
    <source>
        <dbReference type="PIRNR" id="PIRNR004491"/>
    </source>
</evidence>
<evidence type="ECO:0000256" key="3">
    <source>
        <dbReference type="ARBA" id="ARBA00005201"/>
    </source>
</evidence>
<dbReference type="CDD" id="cd02064">
    <property type="entry name" value="FAD_synthetase_N"/>
    <property type="match status" value="1"/>
</dbReference>
<evidence type="ECO:0000313" key="17">
    <source>
        <dbReference type="EMBL" id="SMC65207.1"/>
    </source>
</evidence>
<evidence type="ECO:0000256" key="8">
    <source>
        <dbReference type="ARBA" id="ARBA00022741"/>
    </source>
</evidence>
<evidence type="ECO:0000256" key="12">
    <source>
        <dbReference type="ARBA" id="ARBA00023268"/>
    </source>
</evidence>
<dbReference type="PIRSF" id="PIRSF004491">
    <property type="entry name" value="FAD_Synth"/>
    <property type="match status" value="1"/>
</dbReference>
<dbReference type="EC" id="2.7.1.26" evidence="15"/>
<dbReference type="InterPro" id="IPR015864">
    <property type="entry name" value="FAD_synthase"/>
</dbReference>
<evidence type="ECO:0000256" key="13">
    <source>
        <dbReference type="ARBA" id="ARBA00047880"/>
    </source>
</evidence>
<keyword evidence="9 15" id="KW-0418">Kinase</keyword>
<comment type="similarity">
    <text evidence="15">Belongs to the ribF family.</text>
</comment>
<dbReference type="GO" id="GO:0008531">
    <property type="term" value="F:riboflavin kinase activity"/>
    <property type="evidence" value="ECO:0007669"/>
    <property type="project" value="UniProtKB-UniRule"/>
</dbReference>
<dbReference type="GO" id="GO:0006747">
    <property type="term" value="P:FAD biosynthetic process"/>
    <property type="evidence" value="ECO:0007669"/>
    <property type="project" value="UniProtKB-UniRule"/>
</dbReference>
<dbReference type="FunFam" id="2.40.30.30:FF:000003">
    <property type="entry name" value="Riboflavin biosynthesis protein"/>
    <property type="match status" value="1"/>
</dbReference>
<dbReference type="GO" id="GO:0003919">
    <property type="term" value="F:FMN adenylyltransferase activity"/>
    <property type="evidence" value="ECO:0007669"/>
    <property type="project" value="UniProtKB-UniRule"/>
</dbReference>
<dbReference type="InterPro" id="IPR014729">
    <property type="entry name" value="Rossmann-like_a/b/a_fold"/>
</dbReference>
<evidence type="ECO:0000256" key="9">
    <source>
        <dbReference type="ARBA" id="ARBA00022777"/>
    </source>
</evidence>
<dbReference type="InterPro" id="IPR015865">
    <property type="entry name" value="Riboflavin_kinase_bac/euk"/>
</dbReference>
<dbReference type="PANTHER" id="PTHR22749">
    <property type="entry name" value="RIBOFLAVIN KINASE/FMN ADENYLYLTRANSFERASE"/>
    <property type="match status" value="1"/>
</dbReference>
<evidence type="ECO:0000256" key="11">
    <source>
        <dbReference type="ARBA" id="ARBA00022840"/>
    </source>
</evidence>
<organism evidence="17 18">
    <name type="scientific">Sporomusa malonica</name>
    <dbReference type="NCBI Taxonomy" id="112901"/>
    <lineage>
        <taxon>Bacteria</taxon>
        <taxon>Bacillati</taxon>
        <taxon>Bacillota</taxon>
        <taxon>Negativicutes</taxon>
        <taxon>Selenomonadales</taxon>
        <taxon>Sporomusaceae</taxon>
        <taxon>Sporomusa</taxon>
    </lineage>
</organism>
<dbReference type="GO" id="GO:0005524">
    <property type="term" value="F:ATP binding"/>
    <property type="evidence" value="ECO:0007669"/>
    <property type="project" value="UniProtKB-UniRule"/>
</dbReference>
<dbReference type="SMART" id="SM00904">
    <property type="entry name" value="Flavokinase"/>
    <property type="match status" value="1"/>
</dbReference>
<keyword evidence="11 15" id="KW-0067">ATP-binding</keyword>
<keyword evidence="8 15" id="KW-0547">Nucleotide-binding</keyword>
<evidence type="ECO:0000256" key="1">
    <source>
        <dbReference type="ARBA" id="ARBA00002121"/>
    </source>
</evidence>
<comment type="pathway">
    <text evidence="3 15">Cofactor biosynthesis; FMN biosynthesis; FMN from riboflavin (ATP route): step 1/1.</text>
</comment>
<proteinExistence type="inferred from homology"/>
<dbReference type="Pfam" id="PF01687">
    <property type="entry name" value="Flavokinase"/>
    <property type="match status" value="1"/>
</dbReference>
<dbReference type="UniPathway" id="UPA00276">
    <property type="reaction ID" value="UER00406"/>
</dbReference>
<evidence type="ECO:0000256" key="4">
    <source>
        <dbReference type="ARBA" id="ARBA00022630"/>
    </source>
</evidence>
<evidence type="ECO:0000256" key="5">
    <source>
        <dbReference type="ARBA" id="ARBA00022643"/>
    </source>
</evidence>
<dbReference type="SUPFAM" id="SSF52374">
    <property type="entry name" value="Nucleotidylyl transferase"/>
    <property type="match status" value="1"/>
</dbReference>
<accession>A0A1W2AWT1</accession>
<dbReference type="FunFam" id="3.40.50.620:FF:000021">
    <property type="entry name" value="Riboflavin biosynthesis protein"/>
    <property type="match status" value="1"/>
</dbReference>
<keyword evidence="7 15" id="KW-0548">Nucleotidyltransferase</keyword>
<evidence type="ECO:0000256" key="10">
    <source>
        <dbReference type="ARBA" id="ARBA00022827"/>
    </source>
</evidence>
<dbReference type="STRING" id="112901.SAMN04488500_106176"/>
<dbReference type="GO" id="GO:0009231">
    <property type="term" value="P:riboflavin biosynthetic process"/>
    <property type="evidence" value="ECO:0007669"/>
    <property type="project" value="InterPro"/>
</dbReference>
<dbReference type="NCBIfam" id="NF004160">
    <property type="entry name" value="PRK05627.1-3"/>
    <property type="match status" value="1"/>
</dbReference>
<dbReference type="InterPro" id="IPR023465">
    <property type="entry name" value="Riboflavin_kinase_dom_sf"/>
</dbReference>
<evidence type="ECO:0000259" key="16">
    <source>
        <dbReference type="SMART" id="SM00904"/>
    </source>
</evidence>
<dbReference type="AlphaFoldDB" id="A0A1W2AWT1"/>
<keyword evidence="4 15" id="KW-0285">Flavoprotein</keyword>
<dbReference type="NCBIfam" id="TIGR00083">
    <property type="entry name" value="ribF"/>
    <property type="match status" value="1"/>
</dbReference>
<evidence type="ECO:0000256" key="2">
    <source>
        <dbReference type="ARBA" id="ARBA00004726"/>
    </source>
</evidence>
<dbReference type="InterPro" id="IPR002606">
    <property type="entry name" value="Riboflavin_kinase_bac"/>
</dbReference>
<dbReference type="NCBIfam" id="NF004162">
    <property type="entry name" value="PRK05627.1-5"/>
    <property type="match status" value="1"/>
</dbReference>
<keyword evidence="5 15" id="KW-0288">FMN</keyword>
<keyword evidence="6 15" id="KW-0808">Transferase</keyword>
<dbReference type="SUPFAM" id="SSF82114">
    <property type="entry name" value="Riboflavin kinase-like"/>
    <property type="match status" value="1"/>
</dbReference>
<dbReference type="RefSeq" id="WP_084575380.1">
    <property type="nucleotide sequence ID" value="NZ_CP155572.1"/>
</dbReference>